<dbReference type="AlphaFoldDB" id="A0A1Y2BTH6"/>
<comment type="caution">
    <text evidence="2">The sequence shown here is derived from an EMBL/GenBank/DDBJ whole genome shotgun (WGS) entry which is preliminary data.</text>
</comment>
<name>A0A1Y2BTH6_9FUNG</name>
<protein>
    <submittedName>
        <fullName evidence="2">Uncharacterized protein</fullName>
    </submittedName>
</protein>
<keyword evidence="3" id="KW-1185">Reference proteome</keyword>
<feature type="transmembrane region" description="Helical" evidence="1">
    <location>
        <begin position="27"/>
        <end position="47"/>
    </location>
</feature>
<evidence type="ECO:0000256" key="1">
    <source>
        <dbReference type="SAM" id="Phobius"/>
    </source>
</evidence>
<accession>A0A1Y2BTH6</accession>
<dbReference type="EMBL" id="MCGO01000047">
    <property type="protein sequence ID" value="ORY38004.1"/>
    <property type="molecule type" value="Genomic_DNA"/>
</dbReference>
<dbReference type="Proteomes" id="UP000193642">
    <property type="component" value="Unassembled WGS sequence"/>
</dbReference>
<evidence type="ECO:0000313" key="3">
    <source>
        <dbReference type="Proteomes" id="UP000193642"/>
    </source>
</evidence>
<sequence>MSRRRPSATPSTTSSTMTEVLKYRPKLFMIMAAFICVCAVTVGVLGWQLTMAAGKENVASLIEEIEFLVSTQVSVFISNSAQTLGHITSIQDSMFTTDVWSFATPERTQATFRAMLYELKGLKQFTTSMYMSTYPEGLQFGYNYKIASNGSEQLQWWNQTGLTFYTYLCDEKTGVPYGSPIRVNYDPGNGTLENPGNNNTLATAVGGTQGADLEYAIGPTSGFSNIYAFDGAMFKSSYTFSINNGTGEKVVFGNDWTLEFLSKQIRDILKVVSFPIFAAVIECETGHVLGTSSLQPLIVNQTILSIQYINDPLFHDFADFANSTFSYGPIDSLPSQLTNMAVYEDTYFPGESIWFVDRKIGNTQWKLSINAQYLLGNNLLFVVYMNVDAVEEQLNRLGAQTGYMMIGIIGSFVLIGILFSIFVSRQLHIVVEQIKLLKDLKFRDVLGTDAGVKNRSFIYELAELQKCFHSMVVVFSDLLKKNAMITGTTRASERTSGHAGVRPASVVTAPASDFLEGKKTDEAPIRPAGAGIRTAL</sequence>
<evidence type="ECO:0000313" key="2">
    <source>
        <dbReference type="EMBL" id="ORY38004.1"/>
    </source>
</evidence>
<organism evidence="2 3">
    <name type="scientific">Rhizoclosmatium globosum</name>
    <dbReference type="NCBI Taxonomy" id="329046"/>
    <lineage>
        <taxon>Eukaryota</taxon>
        <taxon>Fungi</taxon>
        <taxon>Fungi incertae sedis</taxon>
        <taxon>Chytridiomycota</taxon>
        <taxon>Chytridiomycota incertae sedis</taxon>
        <taxon>Chytridiomycetes</taxon>
        <taxon>Chytridiales</taxon>
        <taxon>Chytriomycetaceae</taxon>
        <taxon>Rhizoclosmatium</taxon>
    </lineage>
</organism>
<keyword evidence="1" id="KW-0812">Transmembrane</keyword>
<reference evidence="2 3" key="1">
    <citation type="submission" date="2016-07" db="EMBL/GenBank/DDBJ databases">
        <title>Pervasive Adenine N6-methylation of Active Genes in Fungi.</title>
        <authorList>
            <consortium name="DOE Joint Genome Institute"/>
            <person name="Mondo S.J."/>
            <person name="Dannebaum R.O."/>
            <person name="Kuo R.C."/>
            <person name="Labutti K."/>
            <person name="Haridas S."/>
            <person name="Kuo A."/>
            <person name="Salamov A."/>
            <person name="Ahrendt S.R."/>
            <person name="Lipzen A."/>
            <person name="Sullivan W."/>
            <person name="Andreopoulos W.B."/>
            <person name="Clum A."/>
            <person name="Lindquist E."/>
            <person name="Daum C."/>
            <person name="Ramamoorthy G.K."/>
            <person name="Gryganskyi A."/>
            <person name="Culley D."/>
            <person name="Magnuson J.K."/>
            <person name="James T.Y."/>
            <person name="O'Malley M.A."/>
            <person name="Stajich J.E."/>
            <person name="Spatafora J.W."/>
            <person name="Visel A."/>
            <person name="Grigoriev I.V."/>
        </authorList>
    </citation>
    <scope>NUCLEOTIDE SEQUENCE [LARGE SCALE GENOMIC DNA]</scope>
    <source>
        <strain evidence="2 3">JEL800</strain>
    </source>
</reference>
<keyword evidence="1" id="KW-1133">Transmembrane helix</keyword>
<keyword evidence="1" id="KW-0472">Membrane</keyword>
<gene>
    <name evidence="2" type="ORF">BCR33DRAFT_769563</name>
</gene>
<feature type="transmembrane region" description="Helical" evidence="1">
    <location>
        <begin position="402"/>
        <end position="423"/>
    </location>
</feature>
<dbReference type="OrthoDB" id="2134330at2759"/>
<proteinExistence type="predicted"/>